<evidence type="ECO:0000313" key="2">
    <source>
        <dbReference type="Proteomes" id="UP000261520"/>
    </source>
</evidence>
<reference evidence="1" key="2">
    <citation type="submission" date="2025-09" db="UniProtKB">
        <authorList>
            <consortium name="Ensembl"/>
        </authorList>
    </citation>
    <scope>IDENTIFICATION</scope>
</reference>
<organism evidence="1 2">
    <name type="scientific">Periophthalmus magnuspinnatus</name>
    <dbReference type="NCBI Taxonomy" id="409849"/>
    <lineage>
        <taxon>Eukaryota</taxon>
        <taxon>Metazoa</taxon>
        <taxon>Chordata</taxon>
        <taxon>Craniata</taxon>
        <taxon>Vertebrata</taxon>
        <taxon>Euteleostomi</taxon>
        <taxon>Actinopterygii</taxon>
        <taxon>Neopterygii</taxon>
        <taxon>Teleostei</taxon>
        <taxon>Neoteleostei</taxon>
        <taxon>Acanthomorphata</taxon>
        <taxon>Gobiaria</taxon>
        <taxon>Gobiiformes</taxon>
        <taxon>Gobioidei</taxon>
        <taxon>Gobiidae</taxon>
        <taxon>Oxudercinae</taxon>
        <taxon>Periophthalmus</taxon>
    </lineage>
</organism>
<name>A0A3B3ZLN7_9GOBI</name>
<dbReference type="AlphaFoldDB" id="A0A3B3ZLN7"/>
<protein>
    <submittedName>
        <fullName evidence="1">Uncharacterized protein</fullName>
    </submittedName>
</protein>
<evidence type="ECO:0000313" key="1">
    <source>
        <dbReference type="Ensembl" id="ENSPMGP00000005475.1"/>
    </source>
</evidence>
<dbReference type="Ensembl" id="ENSPMGT00000005808.1">
    <property type="protein sequence ID" value="ENSPMGP00000005475.1"/>
    <property type="gene ID" value="ENSPMGG00000004593.1"/>
</dbReference>
<sequence>MHVAHLSLLNRTDHYTVSLLSLSPVQCWRPEPMGILTTRGGLQSDSGRHSGAFKYLICCLNGAQSISITHTEFTKGSKRHLRQRSGNESTERAQLFQASGVIHNHFNKNEYFISGFEISLLKWTVLGKASSVVAIVCFLLF</sequence>
<accession>A0A3B3ZLN7</accession>
<keyword evidence="2" id="KW-1185">Reference proteome</keyword>
<reference evidence="1" key="1">
    <citation type="submission" date="2025-08" db="UniProtKB">
        <authorList>
            <consortium name="Ensembl"/>
        </authorList>
    </citation>
    <scope>IDENTIFICATION</scope>
</reference>
<proteinExistence type="predicted"/>
<dbReference type="Proteomes" id="UP000261520">
    <property type="component" value="Unplaced"/>
</dbReference>